<evidence type="ECO:0000313" key="6">
    <source>
        <dbReference type="EMBL" id="MBT1072895.1"/>
    </source>
</evidence>
<dbReference type="PANTHER" id="PTHR36985:SF1">
    <property type="entry name" value="TRANSLOCATION AND ASSEMBLY MODULE SUBUNIT TAMB"/>
    <property type="match status" value="1"/>
</dbReference>
<dbReference type="EMBL" id="JAHDYS010000014">
    <property type="protein sequence ID" value="MBT1072895.1"/>
    <property type="molecule type" value="Genomic_DNA"/>
</dbReference>
<dbReference type="InterPro" id="IPR007452">
    <property type="entry name" value="TamB_C"/>
</dbReference>
<evidence type="ECO:0000256" key="1">
    <source>
        <dbReference type="ARBA" id="ARBA00004167"/>
    </source>
</evidence>
<reference evidence="6 7" key="1">
    <citation type="submission" date="2021-05" db="EMBL/GenBank/DDBJ databases">
        <title>The draft genome of Geobacter chapellei DSM 13688.</title>
        <authorList>
            <person name="Xu Z."/>
            <person name="Masuda Y."/>
            <person name="Itoh H."/>
            <person name="Senoo K."/>
        </authorList>
    </citation>
    <scope>NUCLEOTIDE SEQUENCE [LARGE SCALE GENOMIC DNA]</scope>
    <source>
        <strain evidence="6 7">DSM 13688</strain>
    </source>
</reference>
<name>A0ABS5UB56_9BACT</name>
<evidence type="ECO:0000313" key="7">
    <source>
        <dbReference type="Proteomes" id="UP000784128"/>
    </source>
</evidence>
<evidence type="ECO:0000259" key="5">
    <source>
        <dbReference type="Pfam" id="PF04357"/>
    </source>
</evidence>
<proteinExistence type="predicted"/>
<evidence type="ECO:0000256" key="3">
    <source>
        <dbReference type="ARBA" id="ARBA00022989"/>
    </source>
</evidence>
<dbReference type="Proteomes" id="UP000784128">
    <property type="component" value="Unassembled WGS sequence"/>
</dbReference>
<comment type="subcellular location">
    <subcellularLocation>
        <location evidence="1">Membrane</location>
        <topology evidence="1">Single-pass membrane protein</topology>
    </subcellularLocation>
</comment>
<evidence type="ECO:0000256" key="2">
    <source>
        <dbReference type="ARBA" id="ARBA00022692"/>
    </source>
</evidence>
<evidence type="ECO:0000256" key="4">
    <source>
        <dbReference type="ARBA" id="ARBA00023136"/>
    </source>
</evidence>
<dbReference type="Pfam" id="PF04357">
    <property type="entry name" value="TamB"/>
    <property type="match status" value="1"/>
</dbReference>
<keyword evidence="7" id="KW-1185">Reference proteome</keyword>
<comment type="caution">
    <text evidence="6">The sequence shown here is derived from an EMBL/GenBank/DDBJ whole genome shotgun (WGS) entry which is preliminary data.</text>
</comment>
<gene>
    <name evidence="6" type="ORF">KJB30_13950</name>
</gene>
<keyword evidence="4" id="KW-0472">Membrane</keyword>
<keyword evidence="2" id="KW-0812">Transmembrane</keyword>
<keyword evidence="3" id="KW-1133">Transmembrane helix</keyword>
<feature type="domain" description="Translocation and assembly module TamB C-terminal" evidence="5">
    <location>
        <begin position="968"/>
        <end position="1331"/>
    </location>
</feature>
<protein>
    <submittedName>
        <fullName evidence="6">Translocation/assembly module TamB domain-containing protein</fullName>
    </submittedName>
</protein>
<dbReference type="PANTHER" id="PTHR36985">
    <property type="entry name" value="TRANSLOCATION AND ASSEMBLY MODULE SUBUNIT TAMB"/>
    <property type="match status" value="1"/>
</dbReference>
<accession>A0ABS5UB56</accession>
<organism evidence="6 7">
    <name type="scientific">Pelotalea chapellei</name>
    <dbReference type="NCBI Taxonomy" id="44671"/>
    <lineage>
        <taxon>Bacteria</taxon>
        <taxon>Pseudomonadati</taxon>
        <taxon>Thermodesulfobacteriota</taxon>
        <taxon>Desulfuromonadia</taxon>
        <taxon>Geobacterales</taxon>
        <taxon>Geobacteraceae</taxon>
        <taxon>Pelotalea</taxon>
    </lineage>
</organism>
<dbReference type="RefSeq" id="WP_214300371.1">
    <property type="nucleotide sequence ID" value="NZ_JAHDYS010000014.1"/>
</dbReference>
<sequence>MKKLLKLIPITLLLALLLCTAILGWIVGTTNGARWLLRTASSYSGIGISSGDVQGRLVDRLHLSAVRIVMPKLQVEMDSLDLRWKPLLLMSGTLGINDLILAGVRVQDDSPPGTTPPDLTWPTPPHIAELFDATVNHLRIDRLSYRHDHGEPLILNSMSGSVSWQEMLLSISNLAIVSPSGSVSGSLQAGMKKPSLSASLAAMTPKPIGNLNRFNLQTRLLPARTPEQVAGSLTVTAVGKQEGKEQAVALTGELGMTRSSFNLRKLNLVSKGLAGTITGEGSLSLAAKEPLLKLQLATAGLDLKPLVDLPTDLNGTVTISGTVDTYKGRFDLANRVKGWQGARLAAEFQGNRNGLTLSPLTGALLDGSLQGNLKATWNDGVKVHGDLRARNINPARLAKDWSGVANFNLAGDMTWPSKGAPYGALHATILESRLHGQPLTGAMKAEFADDNLLLNRLDLQGKGFDLHADGELKRRLNVTARVQELSNLVPGASGAVRANGWLAWRDGRAAGEFSASGRSLSLNDLKVAGLDLSGQLGAGTGQPLHLTADARQLTYGNFQAGVVRLGADGTVAQHKVTLAMTSAAARAQLALNGAYGSGTWQGEITRFSGSDSFGAWALEAPVALTMGQKNITISPLVITSAGLERIELDANLTRNPLQGGIRTKWLGVKLSRADAWLKDVQLKGSSSGNLRVHLLPQKRINVAGNASAQGSITSQGHTIQFRRSDLTLTGDEHGLKGGIELQLDKGGLLKGNLASSTPARLELPGEGNISLEMKELDLALLRPWLPETASLTGRINGRATGKMLPGQRFELQGESGLSASTVRWKRPEGEMTAAVRTATARWSWRDEALSGAFNLALTDVGQAKGDFNLPLPARLPIAFKPNGPLQASLNGQLREKGIITAMFPALVQESSGDVDLNLKVAGQWEKPLINGTVQLARAAAYLPSAGIHVKDVQLAARVEKDLIRIDSFRARSGSGAITGNALLQLTGWQLSSYRGSINGDSFQTVYFPELQIQSSPQLTFEGTPKTLKVRGEVRLPEFRITGSPTKAPIAPSSDVILEGRSKPVAPESPLELDVQVRLVLGDRVLVKLEGIDAQLGGSMDIAMHSLDNITSRGEIKVVKGRYQTYGVNLNIERGRLFYAGGSISRPTLDFLALRTVGDVKAGVTVGGTLLAPVIKLYSDPAMPDVDILAYVVLGHPLGSSSGEQAGLMTKAAGVLLSSGQSAVLQDQIKSRLGLSTLEIQTAGKEKSGLMGYKPIEVAPPGTAPTTQTAGISQTMVTVGKYLTPKLYISYGRSIFAGSNLFLLRYDIYKNWQIETQTGTESGADLYYKIEFK</sequence>